<evidence type="ECO:0000256" key="1">
    <source>
        <dbReference type="SAM" id="SignalP"/>
    </source>
</evidence>
<dbReference type="AlphaFoldDB" id="A0A6G1L7W2"/>
<evidence type="ECO:0000313" key="2">
    <source>
        <dbReference type="EMBL" id="KAF2768935.1"/>
    </source>
</evidence>
<accession>A0A6G1L7W2</accession>
<keyword evidence="1" id="KW-0732">Signal</keyword>
<dbReference type="EMBL" id="ML995839">
    <property type="protein sequence ID" value="KAF2768935.1"/>
    <property type="molecule type" value="Genomic_DNA"/>
</dbReference>
<organism evidence="2 3">
    <name type="scientific">Teratosphaeria nubilosa</name>
    <dbReference type="NCBI Taxonomy" id="161662"/>
    <lineage>
        <taxon>Eukaryota</taxon>
        <taxon>Fungi</taxon>
        <taxon>Dikarya</taxon>
        <taxon>Ascomycota</taxon>
        <taxon>Pezizomycotina</taxon>
        <taxon>Dothideomycetes</taxon>
        <taxon>Dothideomycetidae</taxon>
        <taxon>Mycosphaerellales</taxon>
        <taxon>Teratosphaeriaceae</taxon>
        <taxon>Teratosphaeria</taxon>
    </lineage>
</organism>
<proteinExistence type="predicted"/>
<protein>
    <submittedName>
        <fullName evidence="2">Uncharacterized protein</fullName>
    </submittedName>
</protein>
<sequence length="98" mass="10802">MRLTVCLPVFFSKFCVPLLVTTGNDPSPVSGLRGRAILTSLLPWYPWVAAPISAADALVVQDYRKPIYEIARKPSDPLAMKSGLVYQEIRQKNAPGND</sequence>
<gene>
    <name evidence="2" type="ORF">EJ03DRAFT_110920</name>
</gene>
<evidence type="ECO:0000313" key="3">
    <source>
        <dbReference type="Proteomes" id="UP000799436"/>
    </source>
</evidence>
<name>A0A6G1L7W2_9PEZI</name>
<keyword evidence="3" id="KW-1185">Reference proteome</keyword>
<feature type="chain" id="PRO_5026176821" evidence="1">
    <location>
        <begin position="18"/>
        <end position="98"/>
    </location>
</feature>
<dbReference type="Proteomes" id="UP000799436">
    <property type="component" value="Unassembled WGS sequence"/>
</dbReference>
<feature type="signal peptide" evidence="1">
    <location>
        <begin position="1"/>
        <end position="17"/>
    </location>
</feature>
<reference evidence="2" key="1">
    <citation type="journal article" date="2020" name="Stud. Mycol.">
        <title>101 Dothideomycetes genomes: a test case for predicting lifestyles and emergence of pathogens.</title>
        <authorList>
            <person name="Haridas S."/>
            <person name="Albert R."/>
            <person name="Binder M."/>
            <person name="Bloem J."/>
            <person name="Labutti K."/>
            <person name="Salamov A."/>
            <person name="Andreopoulos B."/>
            <person name="Baker S."/>
            <person name="Barry K."/>
            <person name="Bills G."/>
            <person name="Bluhm B."/>
            <person name="Cannon C."/>
            <person name="Castanera R."/>
            <person name="Culley D."/>
            <person name="Daum C."/>
            <person name="Ezra D."/>
            <person name="Gonzalez J."/>
            <person name="Henrissat B."/>
            <person name="Kuo A."/>
            <person name="Liang C."/>
            <person name="Lipzen A."/>
            <person name="Lutzoni F."/>
            <person name="Magnuson J."/>
            <person name="Mondo S."/>
            <person name="Nolan M."/>
            <person name="Ohm R."/>
            <person name="Pangilinan J."/>
            <person name="Park H.-J."/>
            <person name="Ramirez L."/>
            <person name="Alfaro M."/>
            <person name="Sun H."/>
            <person name="Tritt A."/>
            <person name="Yoshinaga Y."/>
            <person name="Zwiers L.-H."/>
            <person name="Turgeon B."/>
            <person name="Goodwin S."/>
            <person name="Spatafora J."/>
            <person name="Crous P."/>
            <person name="Grigoriev I."/>
        </authorList>
    </citation>
    <scope>NUCLEOTIDE SEQUENCE</scope>
    <source>
        <strain evidence="2">CBS 116005</strain>
    </source>
</reference>